<evidence type="ECO:0000313" key="2">
    <source>
        <dbReference type="EMBL" id="KAJ8407150.1"/>
    </source>
</evidence>
<dbReference type="Proteomes" id="UP001221898">
    <property type="component" value="Unassembled WGS sequence"/>
</dbReference>
<keyword evidence="3" id="KW-1185">Reference proteome</keyword>
<evidence type="ECO:0000256" key="1">
    <source>
        <dbReference type="SAM" id="MobiDB-lite"/>
    </source>
</evidence>
<gene>
    <name evidence="2" type="ORF">AAFF_G00288260</name>
</gene>
<comment type="caution">
    <text evidence="2">The sequence shown here is derived from an EMBL/GenBank/DDBJ whole genome shotgun (WGS) entry which is preliminary data.</text>
</comment>
<dbReference type="EMBL" id="JAINUG010000040">
    <property type="protein sequence ID" value="KAJ8407150.1"/>
    <property type="molecule type" value="Genomic_DNA"/>
</dbReference>
<dbReference type="AlphaFoldDB" id="A0AAD7SQY9"/>
<proteinExistence type="predicted"/>
<name>A0AAD7SQY9_9TELE</name>
<evidence type="ECO:0000313" key="3">
    <source>
        <dbReference type="Proteomes" id="UP001221898"/>
    </source>
</evidence>
<feature type="region of interest" description="Disordered" evidence="1">
    <location>
        <begin position="141"/>
        <end position="165"/>
    </location>
</feature>
<accession>A0AAD7SQY9</accession>
<organism evidence="2 3">
    <name type="scientific">Aldrovandia affinis</name>
    <dbReference type="NCBI Taxonomy" id="143900"/>
    <lineage>
        <taxon>Eukaryota</taxon>
        <taxon>Metazoa</taxon>
        <taxon>Chordata</taxon>
        <taxon>Craniata</taxon>
        <taxon>Vertebrata</taxon>
        <taxon>Euteleostomi</taxon>
        <taxon>Actinopterygii</taxon>
        <taxon>Neopterygii</taxon>
        <taxon>Teleostei</taxon>
        <taxon>Notacanthiformes</taxon>
        <taxon>Halosauridae</taxon>
        <taxon>Aldrovandia</taxon>
    </lineage>
</organism>
<protein>
    <submittedName>
        <fullName evidence="2">Uncharacterized protein</fullName>
    </submittedName>
</protein>
<sequence length="165" mass="17635">MCTQLPITSNSCVKLAASHVCAHFVKLELIFAALEQEVDALMVTVIAHISSSGLSFSRNTALLTTLPLPRKMNDEMAIVEEWLSSGLRLCELRSGTVKQPGQETGLREVVFNTPSFPLLAYRRSSVLSSLEAYTQVLNQVGRGHTPGGVGAGPYKRPAGGEGGGH</sequence>
<reference evidence="2" key="1">
    <citation type="journal article" date="2023" name="Science">
        <title>Genome structures resolve the early diversification of teleost fishes.</title>
        <authorList>
            <person name="Parey E."/>
            <person name="Louis A."/>
            <person name="Montfort J."/>
            <person name="Bouchez O."/>
            <person name="Roques C."/>
            <person name="Iampietro C."/>
            <person name="Lluch J."/>
            <person name="Castinel A."/>
            <person name="Donnadieu C."/>
            <person name="Desvignes T."/>
            <person name="Floi Bucao C."/>
            <person name="Jouanno E."/>
            <person name="Wen M."/>
            <person name="Mejri S."/>
            <person name="Dirks R."/>
            <person name="Jansen H."/>
            <person name="Henkel C."/>
            <person name="Chen W.J."/>
            <person name="Zahm M."/>
            <person name="Cabau C."/>
            <person name="Klopp C."/>
            <person name="Thompson A.W."/>
            <person name="Robinson-Rechavi M."/>
            <person name="Braasch I."/>
            <person name="Lecointre G."/>
            <person name="Bobe J."/>
            <person name="Postlethwait J.H."/>
            <person name="Berthelot C."/>
            <person name="Roest Crollius H."/>
            <person name="Guiguen Y."/>
        </authorList>
    </citation>
    <scope>NUCLEOTIDE SEQUENCE</scope>
    <source>
        <strain evidence="2">NC1722</strain>
    </source>
</reference>